<dbReference type="AlphaFoldDB" id="A0A433Q7P9"/>
<dbReference type="Gene3D" id="3.10.450.50">
    <property type="match status" value="1"/>
</dbReference>
<feature type="compositionally biased region" description="Polar residues" evidence="1">
    <location>
        <begin position="205"/>
        <end position="228"/>
    </location>
</feature>
<reference evidence="2 3" key="1">
    <citation type="journal article" date="2018" name="New Phytol.">
        <title>Phylogenomics of Endogonaceae and evolution of mycorrhizas within Mucoromycota.</title>
        <authorList>
            <person name="Chang Y."/>
            <person name="Desiro A."/>
            <person name="Na H."/>
            <person name="Sandor L."/>
            <person name="Lipzen A."/>
            <person name="Clum A."/>
            <person name="Barry K."/>
            <person name="Grigoriev I.V."/>
            <person name="Martin F.M."/>
            <person name="Stajich J.E."/>
            <person name="Smith M.E."/>
            <person name="Bonito G."/>
            <person name="Spatafora J.W."/>
        </authorList>
    </citation>
    <scope>NUCLEOTIDE SEQUENCE [LARGE SCALE GENOMIC DNA]</scope>
    <source>
        <strain evidence="2 3">AD002</strain>
    </source>
</reference>
<comment type="caution">
    <text evidence="2">The sequence shown here is derived from an EMBL/GenBank/DDBJ whole genome shotgun (WGS) entry which is preliminary data.</text>
</comment>
<dbReference type="SUPFAM" id="SSF54427">
    <property type="entry name" value="NTF2-like"/>
    <property type="match status" value="1"/>
</dbReference>
<gene>
    <name evidence="2" type="ORF">BC938DRAFT_471662</name>
</gene>
<dbReference type="InterPro" id="IPR032710">
    <property type="entry name" value="NTF2-like_dom_sf"/>
</dbReference>
<name>A0A433Q7P9_9FUNG</name>
<keyword evidence="3" id="KW-1185">Reference proteome</keyword>
<evidence type="ECO:0000313" key="2">
    <source>
        <dbReference type="EMBL" id="RUS25792.1"/>
    </source>
</evidence>
<dbReference type="EMBL" id="RBNJ01012013">
    <property type="protein sequence ID" value="RUS25792.1"/>
    <property type="molecule type" value="Genomic_DNA"/>
</dbReference>
<evidence type="ECO:0000313" key="3">
    <source>
        <dbReference type="Proteomes" id="UP000274822"/>
    </source>
</evidence>
<feature type="compositionally biased region" description="Polar residues" evidence="1">
    <location>
        <begin position="381"/>
        <end position="397"/>
    </location>
</feature>
<sequence>MSVERVWSAYKANRANEALYTEDAHVVYLPTSAGARGVTDIVKFYSQQDFAASVNVVKEVVHKKAITADAVIEEVEWSITFNNGYCCWLLPSLDESHLIDATLVFPAVVSASFIGERISSVRVYWDQAGLLRQLKVIGERQRWPIRGIEQVDALRKPHLIQLNPFGPGTPGARILPGPSGPPPTQVSSPPKKHHMASNIFGDPDPSTQRLSSRVNQPGGTGGKSSIFSDDTPLPGQRRTTGKGILPGFDPDEDPTSARSPPHNALTKPSSILPGFDRAEESEQQGRGNRPGQHNQPGATGGISHIFDDPVETLPRRPQGPATGGISHIFDDPVESLPRKPQGPVTTGISRIFDDPVETLPRRPQSRPSNKDEDATEIPSASGRSNFTGRGNASSFSITDADEGTGGTTSGSVKGRSNKGVFNESQIEADPPKGDDYRKYITPSSRVLKPPGGGSRW</sequence>
<feature type="compositionally biased region" description="Basic and acidic residues" evidence="1">
    <location>
        <begin position="429"/>
        <end position="438"/>
    </location>
</feature>
<feature type="non-terminal residue" evidence="2">
    <location>
        <position position="456"/>
    </location>
</feature>
<feature type="region of interest" description="Disordered" evidence="1">
    <location>
        <begin position="165"/>
        <end position="456"/>
    </location>
</feature>
<evidence type="ECO:0000256" key="1">
    <source>
        <dbReference type="SAM" id="MobiDB-lite"/>
    </source>
</evidence>
<evidence type="ECO:0008006" key="4">
    <source>
        <dbReference type="Google" id="ProtNLM"/>
    </source>
</evidence>
<accession>A0A433Q7P9</accession>
<protein>
    <recommendedName>
        <fullName evidence="4">SnoaL-like domain-containing protein</fullName>
    </recommendedName>
</protein>
<proteinExistence type="predicted"/>
<organism evidence="2 3">
    <name type="scientific">Jimgerdemannia flammicorona</name>
    <dbReference type="NCBI Taxonomy" id="994334"/>
    <lineage>
        <taxon>Eukaryota</taxon>
        <taxon>Fungi</taxon>
        <taxon>Fungi incertae sedis</taxon>
        <taxon>Mucoromycota</taxon>
        <taxon>Mucoromycotina</taxon>
        <taxon>Endogonomycetes</taxon>
        <taxon>Endogonales</taxon>
        <taxon>Endogonaceae</taxon>
        <taxon>Jimgerdemannia</taxon>
    </lineage>
</organism>
<dbReference type="Proteomes" id="UP000274822">
    <property type="component" value="Unassembled WGS sequence"/>
</dbReference>